<reference evidence="1" key="1">
    <citation type="submission" date="2023-03" db="UniProtKB">
        <authorList>
            <consortium name="EnsemblPlants"/>
        </authorList>
    </citation>
    <scope>IDENTIFICATION</scope>
</reference>
<accession>A0A9I9EDV4</accession>
<evidence type="ECO:0000313" key="1">
    <source>
        <dbReference type="EnsemblPlants" id="MELO3C032378.2.1"/>
    </source>
</evidence>
<dbReference type="Gramene" id="MELO3C032378.2.1">
    <property type="protein sequence ID" value="MELO3C032378.2.1"/>
    <property type="gene ID" value="MELO3C032378.2"/>
</dbReference>
<dbReference type="EnsemblPlants" id="MELO3C032378.2.1">
    <property type="protein sequence ID" value="MELO3C032378.2.1"/>
    <property type="gene ID" value="MELO3C032378.2"/>
</dbReference>
<protein>
    <submittedName>
        <fullName evidence="1">Uncharacterized protein</fullName>
    </submittedName>
</protein>
<name>A0A9I9EDV4_CUCME</name>
<dbReference type="AlphaFoldDB" id="A0A9I9EDV4"/>
<organism evidence="1">
    <name type="scientific">Cucumis melo</name>
    <name type="common">Muskmelon</name>
    <dbReference type="NCBI Taxonomy" id="3656"/>
    <lineage>
        <taxon>Eukaryota</taxon>
        <taxon>Viridiplantae</taxon>
        <taxon>Streptophyta</taxon>
        <taxon>Embryophyta</taxon>
        <taxon>Tracheophyta</taxon>
        <taxon>Spermatophyta</taxon>
        <taxon>Magnoliopsida</taxon>
        <taxon>eudicotyledons</taxon>
        <taxon>Gunneridae</taxon>
        <taxon>Pentapetalae</taxon>
        <taxon>rosids</taxon>
        <taxon>fabids</taxon>
        <taxon>Cucurbitales</taxon>
        <taxon>Cucurbitaceae</taxon>
        <taxon>Benincaseae</taxon>
        <taxon>Cucumis</taxon>
    </lineage>
</organism>
<sequence>MVPNLVVENKGRPSLCLSLSDDVKDGKNLLTQHSLDTGEVSLLPCLPSPFVHNFYERV</sequence>
<proteinExistence type="predicted"/>